<accession>A0ABZ1URP4</accession>
<gene>
    <name evidence="1" type="ORF">E7V67_009950</name>
</gene>
<organism evidence="1 2">
    <name type="scientific">[Empedobacter] haloabium</name>
    <dbReference type="NCBI Taxonomy" id="592317"/>
    <lineage>
        <taxon>Bacteria</taxon>
        <taxon>Pseudomonadati</taxon>
        <taxon>Pseudomonadota</taxon>
        <taxon>Betaproteobacteria</taxon>
        <taxon>Burkholderiales</taxon>
        <taxon>Oxalobacteraceae</taxon>
        <taxon>Telluria group</taxon>
        <taxon>Telluria group incertae sedis</taxon>
    </lineage>
</organism>
<keyword evidence="2" id="KW-1185">Reference proteome</keyword>
<dbReference type="EMBL" id="CP136508">
    <property type="protein sequence ID" value="WUR15401.1"/>
    <property type="molecule type" value="Genomic_DNA"/>
</dbReference>
<reference evidence="1 2" key="1">
    <citation type="journal article" date="2019" name="Int. J. Syst. Evol. Microbiol.">
        <title>The Draft Whole-Genome Sequence of the Antibiotic Producer Empedobacter haloabium ATCC 31962 Provides Indications for Its Taxonomic Reclassification.</title>
        <authorList>
            <person name="Miess H."/>
            <person name="Arlt P."/>
            <person name="Apel A.K."/>
            <person name="Weber T."/>
            <person name="Nieselt K."/>
            <person name="Hanssen F."/>
            <person name="Czemmel S."/>
            <person name="Nahnsen S."/>
            <person name="Gross H."/>
        </authorList>
    </citation>
    <scope>NUCLEOTIDE SEQUENCE [LARGE SCALE GENOMIC DNA]</scope>
    <source>
        <strain evidence="1 2">ATCC 31962</strain>
    </source>
</reference>
<evidence type="ECO:0000313" key="1">
    <source>
        <dbReference type="EMBL" id="WUR15401.1"/>
    </source>
</evidence>
<protein>
    <submittedName>
        <fullName evidence="1">Uncharacterized protein</fullName>
    </submittedName>
</protein>
<name>A0ABZ1URP4_9BURK</name>
<proteinExistence type="predicted"/>
<sequence length="129" mass="14857">MTEFGRLEQLYHEPENQSPRFHTPDLISACVSVVFDDVAAADRIFHYIHTALLLRPTDTPKHTAAIWRSQYELLLALQRSPRNRQPNPQFNLDHFTTACVHLALDRSDAKHTIFEHARRNTAKRASAIT</sequence>
<evidence type="ECO:0000313" key="2">
    <source>
        <dbReference type="Proteomes" id="UP000321323"/>
    </source>
</evidence>
<dbReference type="Proteomes" id="UP000321323">
    <property type="component" value="Chromosome"/>
</dbReference>